<keyword evidence="2" id="KW-0472">Membrane</keyword>
<sequence length="93" mass="9868">MRNADENRMGSARENFPAEQRESRGDRPQRCPSPGECRLMAGLGLSLAGITLLALGNTAIAGTVPWVEGVGTSTLITGLLMWSAGALQRTLEL</sequence>
<dbReference type="EMBL" id="BNAB01000032">
    <property type="protein sequence ID" value="GHE06081.1"/>
    <property type="molecule type" value="Genomic_DNA"/>
</dbReference>
<gene>
    <name evidence="3" type="ORF">GCM10008024_39320</name>
</gene>
<organism evidence="3 4">
    <name type="scientific">Allgaiera indica</name>
    <dbReference type="NCBI Taxonomy" id="765699"/>
    <lineage>
        <taxon>Bacteria</taxon>
        <taxon>Pseudomonadati</taxon>
        <taxon>Pseudomonadota</taxon>
        <taxon>Alphaproteobacteria</taxon>
        <taxon>Rhodobacterales</taxon>
        <taxon>Paracoccaceae</taxon>
        <taxon>Allgaiera</taxon>
    </lineage>
</organism>
<evidence type="ECO:0000256" key="1">
    <source>
        <dbReference type="SAM" id="MobiDB-lite"/>
    </source>
</evidence>
<proteinExistence type="predicted"/>
<protein>
    <submittedName>
        <fullName evidence="3">Uncharacterized protein</fullName>
    </submittedName>
</protein>
<feature type="transmembrane region" description="Helical" evidence="2">
    <location>
        <begin position="39"/>
        <end position="60"/>
    </location>
</feature>
<evidence type="ECO:0000256" key="2">
    <source>
        <dbReference type="SAM" id="Phobius"/>
    </source>
</evidence>
<feature type="region of interest" description="Disordered" evidence="1">
    <location>
        <begin position="1"/>
        <end position="33"/>
    </location>
</feature>
<dbReference type="AlphaFoldDB" id="A0AAN4UUY1"/>
<name>A0AAN4UUY1_9RHOB</name>
<dbReference type="Proteomes" id="UP000634647">
    <property type="component" value="Unassembled WGS sequence"/>
</dbReference>
<keyword evidence="2" id="KW-1133">Transmembrane helix</keyword>
<reference evidence="3" key="2">
    <citation type="submission" date="2023-06" db="EMBL/GenBank/DDBJ databases">
        <authorList>
            <person name="Sun Q."/>
            <person name="Zhou Y."/>
        </authorList>
    </citation>
    <scope>NUCLEOTIDE SEQUENCE</scope>
    <source>
        <strain evidence="3">CGMCC 1.10859</strain>
    </source>
</reference>
<evidence type="ECO:0000313" key="3">
    <source>
        <dbReference type="EMBL" id="GHE06081.1"/>
    </source>
</evidence>
<feature type="compositionally biased region" description="Basic and acidic residues" evidence="1">
    <location>
        <begin position="19"/>
        <end position="29"/>
    </location>
</feature>
<keyword evidence="2" id="KW-0812">Transmembrane</keyword>
<comment type="caution">
    <text evidence="3">The sequence shown here is derived from an EMBL/GenBank/DDBJ whole genome shotgun (WGS) entry which is preliminary data.</text>
</comment>
<feature type="transmembrane region" description="Helical" evidence="2">
    <location>
        <begin position="66"/>
        <end position="87"/>
    </location>
</feature>
<accession>A0AAN4UUY1</accession>
<evidence type="ECO:0000313" key="4">
    <source>
        <dbReference type="Proteomes" id="UP000634647"/>
    </source>
</evidence>
<reference evidence="3" key="1">
    <citation type="journal article" date="2014" name="Int. J. Syst. Evol. Microbiol.">
        <title>Complete genome sequence of Corynebacterium casei LMG S-19264T (=DSM 44701T), isolated from a smear-ripened cheese.</title>
        <authorList>
            <consortium name="US DOE Joint Genome Institute (JGI-PGF)"/>
            <person name="Walter F."/>
            <person name="Albersmeier A."/>
            <person name="Kalinowski J."/>
            <person name="Ruckert C."/>
        </authorList>
    </citation>
    <scope>NUCLEOTIDE SEQUENCE</scope>
    <source>
        <strain evidence="3">CGMCC 1.10859</strain>
    </source>
</reference>